<comment type="caution">
    <text evidence="3">The sequence shown here is derived from an EMBL/GenBank/DDBJ whole genome shotgun (WGS) entry which is preliminary data.</text>
</comment>
<keyword evidence="2" id="KW-0472">Membrane</keyword>
<dbReference type="OrthoDB" id="3558022at2759"/>
<dbReference type="AlphaFoldDB" id="A0A9P6QEP0"/>
<feature type="transmembrane region" description="Helical" evidence="2">
    <location>
        <begin position="110"/>
        <end position="133"/>
    </location>
</feature>
<evidence type="ECO:0000256" key="2">
    <source>
        <dbReference type="SAM" id="Phobius"/>
    </source>
</evidence>
<evidence type="ECO:0000313" key="3">
    <source>
        <dbReference type="EMBL" id="KAG0266239.1"/>
    </source>
</evidence>
<feature type="region of interest" description="Disordered" evidence="1">
    <location>
        <begin position="168"/>
        <end position="239"/>
    </location>
</feature>
<dbReference type="EMBL" id="JAAAJA010000020">
    <property type="protein sequence ID" value="KAG0266239.1"/>
    <property type="molecule type" value="Genomic_DNA"/>
</dbReference>
<keyword evidence="2" id="KW-1133">Transmembrane helix</keyword>
<feature type="compositionally biased region" description="Low complexity" evidence="1">
    <location>
        <begin position="177"/>
        <end position="186"/>
    </location>
</feature>
<evidence type="ECO:0000313" key="4">
    <source>
        <dbReference type="Proteomes" id="UP000726737"/>
    </source>
</evidence>
<keyword evidence="4" id="KW-1185">Reference proteome</keyword>
<gene>
    <name evidence="3" type="ORF">BG011_002936</name>
</gene>
<feature type="compositionally biased region" description="Low complexity" evidence="1">
    <location>
        <begin position="218"/>
        <end position="239"/>
    </location>
</feature>
<sequence length="239" mass="25112">MTAAAAAGTKAETASGSNIPLQNASNSIPQKPVASNPPSSLFTNGLLVASGAAFLTGAFGSLWYQGRQEKRKGISRAVTGASAGPSLQSLNDIKMAESLLKEGRLLGLKAFGIATALCLSSAALIVGSTRWALDVETIPEFSEKMRELFPKQKTKFVNAVVSADKSVFGTKSENESESSTEAASEPVSEEKDLDHEEDSNILGRIERELRRLEKEEQTSSMSSAPTPESSASPASTTTA</sequence>
<proteinExistence type="predicted"/>
<feature type="compositionally biased region" description="Low complexity" evidence="1">
    <location>
        <begin position="1"/>
        <end position="14"/>
    </location>
</feature>
<feature type="compositionally biased region" description="Polar residues" evidence="1">
    <location>
        <begin position="15"/>
        <end position="29"/>
    </location>
</feature>
<protein>
    <recommendedName>
        <fullName evidence="5">Transmembrane protein 242</fullName>
    </recommendedName>
</protein>
<evidence type="ECO:0000256" key="1">
    <source>
        <dbReference type="SAM" id="MobiDB-lite"/>
    </source>
</evidence>
<feature type="region of interest" description="Disordered" evidence="1">
    <location>
        <begin position="1"/>
        <end position="36"/>
    </location>
</feature>
<evidence type="ECO:0008006" key="5">
    <source>
        <dbReference type="Google" id="ProtNLM"/>
    </source>
</evidence>
<keyword evidence="2" id="KW-0812">Transmembrane</keyword>
<reference evidence="3" key="1">
    <citation type="journal article" date="2020" name="Fungal Divers.">
        <title>Resolving the Mortierellaceae phylogeny through synthesis of multi-gene phylogenetics and phylogenomics.</title>
        <authorList>
            <person name="Vandepol N."/>
            <person name="Liber J."/>
            <person name="Desiro A."/>
            <person name="Na H."/>
            <person name="Kennedy M."/>
            <person name="Barry K."/>
            <person name="Grigoriev I.V."/>
            <person name="Miller A.N."/>
            <person name="O'Donnell K."/>
            <person name="Stajich J.E."/>
            <person name="Bonito G."/>
        </authorList>
    </citation>
    <scope>NUCLEOTIDE SEQUENCE</scope>
    <source>
        <strain evidence="3">KOD948</strain>
    </source>
</reference>
<feature type="transmembrane region" description="Helical" evidence="2">
    <location>
        <begin position="41"/>
        <end position="64"/>
    </location>
</feature>
<dbReference type="Proteomes" id="UP000726737">
    <property type="component" value="Unassembled WGS sequence"/>
</dbReference>
<organism evidence="3 4">
    <name type="scientific">Mortierella polycephala</name>
    <dbReference type="NCBI Taxonomy" id="41804"/>
    <lineage>
        <taxon>Eukaryota</taxon>
        <taxon>Fungi</taxon>
        <taxon>Fungi incertae sedis</taxon>
        <taxon>Mucoromycota</taxon>
        <taxon>Mortierellomycotina</taxon>
        <taxon>Mortierellomycetes</taxon>
        <taxon>Mortierellales</taxon>
        <taxon>Mortierellaceae</taxon>
        <taxon>Mortierella</taxon>
    </lineage>
</organism>
<feature type="compositionally biased region" description="Basic and acidic residues" evidence="1">
    <location>
        <begin position="204"/>
        <end position="217"/>
    </location>
</feature>
<accession>A0A9P6QEP0</accession>
<name>A0A9P6QEP0_9FUNG</name>